<keyword evidence="2" id="KW-0720">Serine protease</keyword>
<dbReference type="InterPro" id="IPR011659">
    <property type="entry name" value="WD40"/>
</dbReference>
<evidence type="ECO:0000256" key="1">
    <source>
        <dbReference type="ARBA" id="ARBA00022801"/>
    </source>
</evidence>
<dbReference type="PANTHER" id="PTHR42776:SF27">
    <property type="entry name" value="DIPEPTIDYL PEPTIDASE FAMILY MEMBER 6"/>
    <property type="match status" value="1"/>
</dbReference>
<keyword evidence="3" id="KW-0732">Signal</keyword>
<feature type="signal peptide" evidence="3">
    <location>
        <begin position="1"/>
        <end position="24"/>
    </location>
</feature>
<dbReference type="GO" id="GO:0006508">
    <property type="term" value="P:proteolysis"/>
    <property type="evidence" value="ECO:0007669"/>
    <property type="project" value="InterPro"/>
</dbReference>
<dbReference type="Pfam" id="PF00326">
    <property type="entry name" value="Peptidase_S9"/>
    <property type="match status" value="1"/>
</dbReference>
<evidence type="ECO:0000313" key="6">
    <source>
        <dbReference type="Proteomes" id="UP000019151"/>
    </source>
</evidence>
<evidence type="ECO:0000259" key="4">
    <source>
        <dbReference type="Pfam" id="PF00326"/>
    </source>
</evidence>
<dbReference type="AlphaFoldDB" id="W0RKN2"/>
<dbReference type="InterPro" id="IPR011042">
    <property type="entry name" value="6-blade_b-propeller_TolB-like"/>
</dbReference>
<dbReference type="InterPro" id="IPR001375">
    <property type="entry name" value="Peptidase_S9_cat"/>
</dbReference>
<dbReference type="Gene3D" id="2.120.10.30">
    <property type="entry name" value="TolB, C-terminal domain"/>
    <property type="match status" value="2"/>
</dbReference>
<dbReference type="eggNOG" id="COG1506">
    <property type="taxonomic scope" value="Bacteria"/>
</dbReference>
<dbReference type="HOGENOM" id="CLU_008615_2_1_0"/>
<feature type="domain" description="Peptidase S9 prolyl oligopeptidase catalytic" evidence="4">
    <location>
        <begin position="479"/>
        <end position="681"/>
    </location>
</feature>
<dbReference type="KEGG" id="gba:J421_4107"/>
<sequence>MPRHRLPYAALVLLLVATPPAVPAQPAATPPNAAAARPRDRVALEQYLDWEDVQNPQISPDGSTIIFTRRWVDKMNDRWETSLWQMNADGTRPRALAQGSDAHWSPDGKRIAYIARGEPNASSQIFVRWMDAEGATTQISHVTEAPSALEWSPDGKQLAFTMNVPVRDNWRIAMPTPPKGAKWIEAPKVVTRLNYRSDRIGFTDEAYRHVFVIPADGGTPRQLTTGDFNHAAPSFSADGKWVAFSAFRVADSERMFRRSQIYAANVETGEIKQLTQSVGNNGNPVYSPDGRHIAYLSADSTDHSATAETKLVVMNADGSAPHVASGTLDRPIAGQFWSPDGASLYFNVESEGSRNLYVTGLTGAPRPVTTGTHVLVVSNVGRNGLAVGVRSTPTKPNDVVTFTIPKTGAATTFAQLTNVNDDVLTGKKLATTEEIWYPSKDGLKIQGWIVKPPDFDPSRKYPLILDIHGGPQSMYNVAFSFARQDHAADGYVVLYTNPRGSTGYGIKFTNEIKNAYPGKDFDDLMAGVDTVVGRGYVDTKRMFVYGCSGGGVLTAWIVGHTDRFAAAASLCPVTNWMSFVGTTDGAAWYDNFEKPFWEDPSEYLRRSPIMYVGNVKTPTLLMTGVQDLRTPIPQTEEFYRALKMRGVPTAMIRMNNEYHGTSSTPSNFLRTQLYLRSWFDRFAPGPRATTAAMQ</sequence>
<accession>W0RKN2</accession>
<dbReference type="SUPFAM" id="SSF82171">
    <property type="entry name" value="DPP6 N-terminal domain-like"/>
    <property type="match status" value="1"/>
</dbReference>
<dbReference type="InterPro" id="IPR029058">
    <property type="entry name" value="AB_hydrolase_fold"/>
</dbReference>
<organism evidence="5 6">
    <name type="scientific">Gemmatirosa kalamazoonensis</name>
    <dbReference type="NCBI Taxonomy" id="861299"/>
    <lineage>
        <taxon>Bacteria</taxon>
        <taxon>Pseudomonadati</taxon>
        <taxon>Gemmatimonadota</taxon>
        <taxon>Gemmatimonadia</taxon>
        <taxon>Gemmatimonadales</taxon>
        <taxon>Gemmatimonadaceae</taxon>
        <taxon>Gemmatirosa</taxon>
    </lineage>
</organism>
<dbReference type="GO" id="GO:0004252">
    <property type="term" value="F:serine-type endopeptidase activity"/>
    <property type="evidence" value="ECO:0007669"/>
    <property type="project" value="TreeGrafter"/>
</dbReference>
<dbReference type="eggNOG" id="COG0823">
    <property type="taxonomic scope" value="Bacteria"/>
</dbReference>
<reference evidence="5 6" key="1">
    <citation type="journal article" date="2014" name="Genome Announc.">
        <title>Genome Sequence and Methylome of Soil Bacterium Gemmatirosa kalamazoonensis KBS708T, a Member of the Rarely Cultivated Gemmatimonadetes Phylum.</title>
        <authorList>
            <person name="Debruyn J.M."/>
            <person name="Radosevich M."/>
            <person name="Wommack K.E."/>
            <person name="Polson S.W."/>
            <person name="Hauser L.J."/>
            <person name="Fawaz M.N."/>
            <person name="Korlach J."/>
            <person name="Tsai Y.C."/>
        </authorList>
    </citation>
    <scope>NUCLEOTIDE SEQUENCE [LARGE SCALE GENOMIC DNA]</scope>
    <source>
        <strain evidence="5 6">KBS708</strain>
    </source>
</reference>
<proteinExistence type="predicted"/>
<dbReference type="Gene3D" id="3.40.50.1820">
    <property type="entry name" value="alpha/beta hydrolase"/>
    <property type="match status" value="1"/>
</dbReference>
<dbReference type="RefSeq" id="WP_025413087.1">
    <property type="nucleotide sequence ID" value="NZ_CP007128.1"/>
</dbReference>
<dbReference type="InParanoid" id="W0RKN2"/>
<keyword evidence="2" id="KW-0645">Protease</keyword>
<dbReference type="EMBL" id="CP007128">
    <property type="protein sequence ID" value="AHG91644.1"/>
    <property type="molecule type" value="Genomic_DNA"/>
</dbReference>
<feature type="chain" id="PRO_5004795124" evidence="3">
    <location>
        <begin position="25"/>
        <end position="694"/>
    </location>
</feature>
<dbReference type="STRING" id="861299.J421_4107"/>
<evidence type="ECO:0000256" key="3">
    <source>
        <dbReference type="SAM" id="SignalP"/>
    </source>
</evidence>
<keyword evidence="1" id="KW-0378">Hydrolase</keyword>
<dbReference type="Proteomes" id="UP000019151">
    <property type="component" value="Chromosome"/>
</dbReference>
<dbReference type="PATRIC" id="fig|861299.3.peg.4162"/>
<dbReference type="OrthoDB" id="108903at2"/>
<evidence type="ECO:0000313" key="5">
    <source>
        <dbReference type="EMBL" id="AHG91644.1"/>
    </source>
</evidence>
<evidence type="ECO:0000256" key="2">
    <source>
        <dbReference type="ARBA" id="ARBA00022825"/>
    </source>
</evidence>
<gene>
    <name evidence="5" type="ORF">J421_4107</name>
</gene>
<keyword evidence="6" id="KW-1185">Reference proteome</keyword>
<dbReference type="Pfam" id="PF07676">
    <property type="entry name" value="PD40"/>
    <property type="match status" value="6"/>
</dbReference>
<dbReference type="SUPFAM" id="SSF53474">
    <property type="entry name" value="alpha/beta-Hydrolases"/>
    <property type="match status" value="1"/>
</dbReference>
<protein>
    <submittedName>
        <fullName evidence="5">Peptidase S9B dipeptidylpeptidase IV domain protein</fullName>
    </submittedName>
</protein>
<dbReference type="PANTHER" id="PTHR42776">
    <property type="entry name" value="SERINE PEPTIDASE S9 FAMILY MEMBER"/>
    <property type="match status" value="1"/>
</dbReference>
<name>W0RKN2_9BACT</name>